<protein>
    <submittedName>
        <fullName evidence="2">Uncharacterized protein</fullName>
    </submittedName>
</protein>
<organism evidence="2 3">
    <name type="scientific">Streptomyces milbemycinicus</name>
    <dbReference type="NCBI Taxonomy" id="476552"/>
    <lineage>
        <taxon>Bacteria</taxon>
        <taxon>Bacillati</taxon>
        <taxon>Actinomycetota</taxon>
        <taxon>Actinomycetes</taxon>
        <taxon>Kitasatosporales</taxon>
        <taxon>Streptomycetaceae</taxon>
        <taxon>Streptomyces</taxon>
    </lineage>
</organism>
<sequence>MIKTLMAPNDRAARSSQAGRPGLGKPVTGLTTKPGERSRTRRPPRPRTIRADLFRAQLGRARRARLTAAVATLNYWHSQRSRQGLASRPIRPSPMNNWSCTAGRGSAGIVETTDDEGEPVTLTVMICAHADGRVVVAAFGSFLNN</sequence>
<dbReference type="Proteomes" id="UP001620295">
    <property type="component" value="Unassembled WGS sequence"/>
</dbReference>
<evidence type="ECO:0000256" key="1">
    <source>
        <dbReference type="SAM" id="MobiDB-lite"/>
    </source>
</evidence>
<gene>
    <name evidence="2" type="ORF">ACI2L5_04390</name>
</gene>
<accession>A0ABW8LHF7</accession>
<reference evidence="2 3" key="1">
    <citation type="submission" date="2024-11" db="EMBL/GenBank/DDBJ databases">
        <title>The Natural Products Discovery Center: Release of the First 8490 Sequenced Strains for Exploring Actinobacteria Biosynthetic Diversity.</title>
        <authorList>
            <person name="Kalkreuter E."/>
            <person name="Kautsar S.A."/>
            <person name="Yang D."/>
            <person name="Bader C.D."/>
            <person name="Teijaro C.N."/>
            <person name="Fluegel L."/>
            <person name="Davis C.M."/>
            <person name="Simpson J.R."/>
            <person name="Lauterbach L."/>
            <person name="Steele A.D."/>
            <person name="Gui C."/>
            <person name="Meng S."/>
            <person name="Li G."/>
            <person name="Viehrig K."/>
            <person name="Ye F."/>
            <person name="Su P."/>
            <person name="Kiefer A.F."/>
            <person name="Nichols A."/>
            <person name="Cepeda A.J."/>
            <person name="Yan W."/>
            <person name="Fan B."/>
            <person name="Jiang Y."/>
            <person name="Adhikari A."/>
            <person name="Zheng C.-J."/>
            <person name="Schuster L."/>
            <person name="Cowan T.M."/>
            <person name="Smanski M.J."/>
            <person name="Chevrette M.G."/>
            <person name="De Carvalho L.P.S."/>
            <person name="Shen B."/>
        </authorList>
    </citation>
    <scope>NUCLEOTIDE SEQUENCE [LARGE SCALE GENOMIC DNA]</scope>
    <source>
        <strain evidence="2 3">NPDC020863</strain>
    </source>
</reference>
<feature type="region of interest" description="Disordered" evidence="1">
    <location>
        <begin position="1"/>
        <end position="50"/>
    </location>
</feature>
<comment type="caution">
    <text evidence="2">The sequence shown here is derived from an EMBL/GenBank/DDBJ whole genome shotgun (WGS) entry which is preliminary data.</text>
</comment>
<proteinExistence type="predicted"/>
<dbReference type="RefSeq" id="WP_358645666.1">
    <property type="nucleotide sequence ID" value="NZ_JBFAEV010000038.1"/>
</dbReference>
<evidence type="ECO:0000313" key="3">
    <source>
        <dbReference type="Proteomes" id="UP001620295"/>
    </source>
</evidence>
<name>A0ABW8LHF7_9ACTN</name>
<keyword evidence="3" id="KW-1185">Reference proteome</keyword>
<dbReference type="EMBL" id="JBJDQH010000001">
    <property type="protein sequence ID" value="MFK4264160.1"/>
    <property type="molecule type" value="Genomic_DNA"/>
</dbReference>
<evidence type="ECO:0000313" key="2">
    <source>
        <dbReference type="EMBL" id="MFK4264160.1"/>
    </source>
</evidence>
<feature type="compositionally biased region" description="Basic residues" evidence="1">
    <location>
        <begin position="39"/>
        <end position="48"/>
    </location>
</feature>